<dbReference type="GO" id="GO:0016491">
    <property type="term" value="F:oxidoreductase activity"/>
    <property type="evidence" value="ECO:0007669"/>
    <property type="project" value="UniProtKB-KW"/>
</dbReference>
<gene>
    <name evidence="3" type="ORF">PXH66_17235</name>
</gene>
<dbReference type="RefSeq" id="WP_330930043.1">
    <property type="nucleotide sequence ID" value="NZ_CP119075.1"/>
</dbReference>
<dbReference type="InterPro" id="IPR002347">
    <property type="entry name" value="SDR_fam"/>
</dbReference>
<evidence type="ECO:0000313" key="3">
    <source>
        <dbReference type="EMBL" id="WED64084.1"/>
    </source>
</evidence>
<name>A0AAF0CPC9_9BACT</name>
<dbReference type="AlphaFoldDB" id="A0AAF0CPC9"/>
<evidence type="ECO:0000256" key="1">
    <source>
        <dbReference type="ARBA" id="ARBA00006484"/>
    </source>
</evidence>
<sequence length="257" mass="27683">MSKPTAQRITLITGAASGIGESTTRRFATEGDHIWAIDHDADKLRDLTSYVNDHGGRLTPVCLDLDDPLAIARFSEDFHRQHPAGADVLINNAGIGAVGTILQTEAADLDRLYRVNVRAPYQLSQLFLPAMVKRRRGAVINVASLGGLMGLRDRAAYCTTKFAVVGLTKSMALDHAVDQVRINCVCPARVETPFVTARIQEYPDPAEAYRQMSATQPIGRMARPEEIAAAMLYLASDDAAFITGSALVIDGGMSAGI</sequence>
<dbReference type="EMBL" id="CP119075">
    <property type="protein sequence ID" value="WED64084.1"/>
    <property type="molecule type" value="Genomic_DNA"/>
</dbReference>
<dbReference type="InterPro" id="IPR036291">
    <property type="entry name" value="NAD(P)-bd_dom_sf"/>
</dbReference>
<dbReference type="PANTHER" id="PTHR43477:SF1">
    <property type="entry name" value="DIHYDROANTICAPSIN 7-DEHYDROGENASE"/>
    <property type="match status" value="1"/>
</dbReference>
<keyword evidence="2" id="KW-0560">Oxidoreductase</keyword>
<dbReference type="PROSITE" id="PS00061">
    <property type="entry name" value="ADH_SHORT"/>
    <property type="match status" value="1"/>
</dbReference>
<dbReference type="InterPro" id="IPR051122">
    <property type="entry name" value="SDR_DHRS6-like"/>
</dbReference>
<reference evidence="3" key="1">
    <citation type="submission" date="2023-03" db="EMBL/GenBank/DDBJ databases">
        <title>Lomoglobus Profundus gen. nov., sp. nov., a novel member of the phylum Verrucomicrobia, isolated from deep-marine sediment of South China Sea.</title>
        <authorList>
            <person name="Ahmad T."/>
            <person name="Ishaq S.E."/>
            <person name="Wang F."/>
        </authorList>
    </citation>
    <scope>NUCLEOTIDE SEQUENCE</scope>
    <source>
        <strain evidence="3">LMO-M01</strain>
    </source>
</reference>
<proteinExistence type="inferred from homology"/>
<dbReference type="Gene3D" id="3.40.50.720">
    <property type="entry name" value="NAD(P)-binding Rossmann-like Domain"/>
    <property type="match status" value="1"/>
</dbReference>
<dbReference type="FunFam" id="3.40.50.720:FF:000084">
    <property type="entry name" value="Short-chain dehydrogenase reductase"/>
    <property type="match status" value="1"/>
</dbReference>
<dbReference type="PRINTS" id="PR00081">
    <property type="entry name" value="GDHRDH"/>
</dbReference>
<dbReference type="Proteomes" id="UP001218638">
    <property type="component" value="Chromosome"/>
</dbReference>
<dbReference type="Pfam" id="PF13561">
    <property type="entry name" value="adh_short_C2"/>
    <property type="match status" value="1"/>
</dbReference>
<organism evidence="3 4">
    <name type="scientific">Synoicihabitans lomoniglobus</name>
    <dbReference type="NCBI Taxonomy" id="2909285"/>
    <lineage>
        <taxon>Bacteria</taxon>
        <taxon>Pseudomonadati</taxon>
        <taxon>Verrucomicrobiota</taxon>
        <taxon>Opitutia</taxon>
        <taxon>Opitutales</taxon>
        <taxon>Opitutaceae</taxon>
        <taxon>Synoicihabitans</taxon>
    </lineage>
</organism>
<protein>
    <submittedName>
        <fullName evidence="3">SDR family NAD(P)-dependent oxidoreductase</fullName>
    </submittedName>
</protein>
<dbReference type="CDD" id="cd05233">
    <property type="entry name" value="SDR_c"/>
    <property type="match status" value="1"/>
</dbReference>
<evidence type="ECO:0000313" key="4">
    <source>
        <dbReference type="Proteomes" id="UP001218638"/>
    </source>
</evidence>
<dbReference type="InterPro" id="IPR020904">
    <property type="entry name" value="Sc_DH/Rdtase_CS"/>
</dbReference>
<evidence type="ECO:0000256" key="2">
    <source>
        <dbReference type="ARBA" id="ARBA00023002"/>
    </source>
</evidence>
<dbReference type="KEGG" id="slom:PXH66_17235"/>
<dbReference type="PRINTS" id="PR00080">
    <property type="entry name" value="SDRFAMILY"/>
</dbReference>
<dbReference type="SUPFAM" id="SSF51735">
    <property type="entry name" value="NAD(P)-binding Rossmann-fold domains"/>
    <property type="match status" value="1"/>
</dbReference>
<accession>A0AAF0CPC9</accession>
<dbReference type="PANTHER" id="PTHR43477">
    <property type="entry name" value="DIHYDROANTICAPSIN 7-DEHYDROGENASE"/>
    <property type="match status" value="1"/>
</dbReference>
<comment type="similarity">
    <text evidence="1">Belongs to the short-chain dehydrogenases/reductases (SDR) family.</text>
</comment>
<keyword evidence="4" id="KW-1185">Reference proteome</keyword>